<dbReference type="PROSITE" id="PS50089">
    <property type="entry name" value="ZF_RING_2"/>
    <property type="match status" value="1"/>
</dbReference>
<evidence type="ECO:0000313" key="11">
    <source>
        <dbReference type="Ensembl" id="ENSPMGP00000016372.1"/>
    </source>
</evidence>
<comment type="similarity">
    <text evidence="2">Belongs to the TRIM/RBCC family.</text>
</comment>
<dbReference type="GO" id="GO:0004842">
    <property type="term" value="F:ubiquitin-protein transferase activity"/>
    <property type="evidence" value="ECO:0007669"/>
    <property type="project" value="InterPro"/>
</dbReference>
<feature type="domain" description="RING-type" evidence="8">
    <location>
        <begin position="13"/>
        <end position="53"/>
    </location>
</feature>
<dbReference type="InterPro" id="IPR013083">
    <property type="entry name" value="Znf_RING/FYVE/PHD"/>
</dbReference>
<comment type="subcellular location">
    <subcellularLocation>
        <location evidence="1">Cytoplasm</location>
    </subcellularLocation>
</comment>
<organism evidence="11 12">
    <name type="scientific">Periophthalmus magnuspinnatus</name>
    <dbReference type="NCBI Taxonomy" id="409849"/>
    <lineage>
        <taxon>Eukaryota</taxon>
        <taxon>Metazoa</taxon>
        <taxon>Chordata</taxon>
        <taxon>Craniata</taxon>
        <taxon>Vertebrata</taxon>
        <taxon>Euteleostomi</taxon>
        <taxon>Actinopterygii</taxon>
        <taxon>Neopterygii</taxon>
        <taxon>Teleostei</taxon>
        <taxon>Neoteleostei</taxon>
        <taxon>Acanthomorphata</taxon>
        <taxon>Gobiaria</taxon>
        <taxon>Gobiiformes</taxon>
        <taxon>Gobioidei</taxon>
        <taxon>Gobiidae</taxon>
        <taxon>Oxudercinae</taxon>
        <taxon>Periophthalmus</taxon>
    </lineage>
</organism>
<dbReference type="InterPro" id="IPR001870">
    <property type="entry name" value="B30.2/SPRY"/>
</dbReference>
<keyword evidence="12" id="KW-1185">Reference proteome</keyword>
<dbReference type="InterPro" id="IPR003877">
    <property type="entry name" value="SPRY_dom"/>
</dbReference>
<evidence type="ECO:0000259" key="9">
    <source>
        <dbReference type="PROSITE" id="PS50119"/>
    </source>
</evidence>
<dbReference type="SMART" id="SM00336">
    <property type="entry name" value="BBOX"/>
    <property type="match status" value="1"/>
</dbReference>
<evidence type="ECO:0000256" key="6">
    <source>
        <dbReference type="ARBA" id="ARBA00022833"/>
    </source>
</evidence>
<dbReference type="InterPro" id="IPR017907">
    <property type="entry name" value="Znf_RING_CS"/>
</dbReference>
<name>A0A3B4AH02_9GOBI</name>
<dbReference type="Ensembl" id="ENSPMGT00000017477.1">
    <property type="protein sequence ID" value="ENSPMGP00000016372.1"/>
    <property type="gene ID" value="ENSPMGG00000013451.1"/>
</dbReference>
<evidence type="ECO:0000256" key="5">
    <source>
        <dbReference type="ARBA" id="ARBA00022771"/>
    </source>
</evidence>
<dbReference type="GO" id="GO:0008270">
    <property type="term" value="F:zinc ion binding"/>
    <property type="evidence" value="ECO:0007669"/>
    <property type="project" value="UniProtKB-KW"/>
</dbReference>
<dbReference type="InterPro" id="IPR013320">
    <property type="entry name" value="ConA-like_dom_sf"/>
</dbReference>
<dbReference type="SUPFAM" id="SSF57850">
    <property type="entry name" value="RING/U-box"/>
    <property type="match status" value="1"/>
</dbReference>
<dbReference type="GO" id="GO:0005737">
    <property type="term" value="C:cytoplasm"/>
    <property type="evidence" value="ECO:0007669"/>
    <property type="project" value="UniProtKB-SubCell"/>
</dbReference>
<keyword evidence="4" id="KW-0479">Metal-binding</keyword>
<reference evidence="11" key="2">
    <citation type="submission" date="2025-09" db="UniProtKB">
        <authorList>
            <consortium name="Ensembl"/>
        </authorList>
    </citation>
    <scope>IDENTIFICATION</scope>
</reference>
<dbReference type="InterPro" id="IPR003613">
    <property type="entry name" value="Ubox_domain"/>
</dbReference>
<dbReference type="Gene3D" id="3.30.40.10">
    <property type="entry name" value="Zinc/RING finger domain, C3HC4 (zinc finger)"/>
    <property type="match status" value="1"/>
</dbReference>
<dbReference type="STRING" id="409849.ENSPMGP00000016372"/>
<feature type="domain" description="B box-type" evidence="9">
    <location>
        <begin position="85"/>
        <end position="126"/>
    </location>
</feature>
<protein>
    <submittedName>
        <fullName evidence="11">Uncharacterized protein</fullName>
    </submittedName>
</protein>
<dbReference type="Pfam" id="PF00622">
    <property type="entry name" value="SPRY"/>
    <property type="match status" value="1"/>
</dbReference>
<dbReference type="InterPro" id="IPR043136">
    <property type="entry name" value="B30.2/SPRY_sf"/>
</dbReference>
<dbReference type="Pfam" id="PF13765">
    <property type="entry name" value="PRY"/>
    <property type="match status" value="1"/>
</dbReference>
<dbReference type="InterPro" id="IPR003879">
    <property type="entry name" value="Butyrophylin_SPRY"/>
</dbReference>
<dbReference type="PANTHER" id="PTHR24103">
    <property type="entry name" value="E3 UBIQUITIN-PROTEIN LIGASE TRIM"/>
    <property type="match status" value="1"/>
</dbReference>
<dbReference type="SMART" id="SM00589">
    <property type="entry name" value="PRY"/>
    <property type="match status" value="1"/>
</dbReference>
<keyword evidence="6" id="KW-0862">Zinc</keyword>
<dbReference type="PRINTS" id="PR01407">
    <property type="entry name" value="BUTYPHLNCDUF"/>
</dbReference>
<evidence type="ECO:0000256" key="2">
    <source>
        <dbReference type="ARBA" id="ARBA00008518"/>
    </source>
</evidence>
<sequence>FPQQNVSADELQCQICLDIFKDPVILPCSHSFCKACLQTWWTDSVTKKCPVCNEMHLQVDIHTLPSNLALRKLCEAFILQRDKDATTPICTAHLEKLKLFCFDHREPVCLICQASKAHNNHTFKPIDEAAHDYREELKETIGHLKKKLKQCELLFAKWNDLGKYIEIQAIKTEKQIKEEFAKLHHFLHREEKDRLAFLRKENVLKKNTITERACIISKKMRTLNETIKATARDIDSEDVTFLTKYKDIVKRVECAPLVDEQMISTGALIDEAKHLSNLRLNTWMKMKDMITYNPVILNPNTAGARLVVSDDLSTVSAGRPVLNLPQNPERLSNYCVLGSEGLTCGIHSWELNVKNNQNWALGVATLSYQQGDASLTQIWRLGHCEGTYSAETKSGDFMFLSLKKQPQRIKVHLNIDGGKLSFFDAETHLCTFTHAFTGDKLYPYMFTEDETPLEILPKNVYIKTEYK</sequence>
<dbReference type="SMART" id="SM00184">
    <property type="entry name" value="RING"/>
    <property type="match status" value="1"/>
</dbReference>
<keyword evidence="5 7" id="KW-0863">Zinc-finger</keyword>
<evidence type="ECO:0000313" key="12">
    <source>
        <dbReference type="Proteomes" id="UP000261520"/>
    </source>
</evidence>
<accession>A0A3B4AH02</accession>
<evidence type="ECO:0000256" key="7">
    <source>
        <dbReference type="PROSITE-ProRule" id="PRU00024"/>
    </source>
</evidence>
<dbReference type="Proteomes" id="UP000261520">
    <property type="component" value="Unplaced"/>
</dbReference>
<evidence type="ECO:0000256" key="1">
    <source>
        <dbReference type="ARBA" id="ARBA00004496"/>
    </source>
</evidence>
<dbReference type="InterPro" id="IPR000315">
    <property type="entry name" value="Znf_B-box"/>
</dbReference>
<evidence type="ECO:0000259" key="8">
    <source>
        <dbReference type="PROSITE" id="PS50089"/>
    </source>
</evidence>
<reference evidence="11" key="1">
    <citation type="submission" date="2025-08" db="UniProtKB">
        <authorList>
            <consortium name="Ensembl"/>
        </authorList>
    </citation>
    <scope>IDENTIFICATION</scope>
</reference>
<dbReference type="Pfam" id="PF00643">
    <property type="entry name" value="zf-B_box"/>
    <property type="match status" value="1"/>
</dbReference>
<dbReference type="Pfam" id="PF00097">
    <property type="entry name" value="zf-C3HC4"/>
    <property type="match status" value="1"/>
</dbReference>
<dbReference type="InterPro" id="IPR001841">
    <property type="entry name" value="Znf_RING"/>
</dbReference>
<evidence type="ECO:0000256" key="4">
    <source>
        <dbReference type="ARBA" id="ARBA00022723"/>
    </source>
</evidence>
<dbReference type="SUPFAM" id="SSF49899">
    <property type="entry name" value="Concanavalin A-like lectins/glucanases"/>
    <property type="match status" value="1"/>
</dbReference>
<dbReference type="SUPFAM" id="SSF57845">
    <property type="entry name" value="B-box zinc-binding domain"/>
    <property type="match status" value="1"/>
</dbReference>
<dbReference type="PROSITE" id="PS50188">
    <property type="entry name" value="B302_SPRY"/>
    <property type="match status" value="1"/>
</dbReference>
<dbReference type="SMART" id="SM00504">
    <property type="entry name" value="Ubox"/>
    <property type="match status" value="1"/>
</dbReference>
<keyword evidence="3" id="KW-0963">Cytoplasm</keyword>
<evidence type="ECO:0000256" key="3">
    <source>
        <dbReference type="ARBA" id="ARBA00022490"/>
    </source>
</evidence>
<dbReference type="Gene3D" id="3.30.160.60">
    <property type="entry name" value="Classic Zinc Finger"/>
    <property type="match status" value="1"/>
</dbReference>
<evidence type="ECO:0000259" key="10">
    <source>
        <dbReference type="PROSITE" id="PS50188"/>
    </source>
</evidence>
<dbReference type="PROSITE" id="PS00518">
    <property type="entry name" value="ZF_RING_1"/>
    <property type="match status" value="1"/>
</dbReference>
<dbReference type="InterPro" id="IPR050143">
    <property type="entry name" value="TRIM/RBCC"/>
</dbReference>
<dbReference type="CDD" id="cd19771">
    <property type="entry name" value="Bbox2_TRIM20"/>
    <property type="match status" value="1"/>
</dbReference>
<dbReference type="InterPro" id="IPR006574">
    <property type="entry name" value="PRY"/>
</dbReference>
<dbReference type="SMART" id="SM00449">
    <property type="entry name" value="SPRY"/>
    <property type="match status" value="1"/>
</dbReference>
<dbReference type="Gene3D" id="2.60.120.920">
    <property type="match status" value="1"/>
</dbReference>
<dbReference type="PROSITE" id="PS50119">
    <property type="entry name" value="ZF_BBOX"/>
    <property type="match status" value="1"/>
</dbReference>
<feature type="domain" description="B30.2/SPRY" evidence="10">
    <location>
        <begin position="275"/>
        <end position="465"/>
    </location>
</feature>
<dbReference type="AlphaFoldDB" id="A0A3B4AH02"/>
<dbReference type="GO" id="GO:0016567">
    <property type="term" value="P:protein ubiquitination"/>
    <property type="evidence" value="ECO:0007669"/>
    <property type="project" value="InterPro"/>
</dbReference>
<dbReference type="InterPro" id="IPR018957">
    <property type="entry name" value="Znf_C3HC4_RING-type"/>
</dbReference>
<proteinExistence type="inferred from homology"/>